<evidence type="ECO:0000256" key="1">
    <source>
        <dbReference type="SAM" id="Phobius"/>
    </source>
</evidence>
<dbReference type="Pfam" id="PF03724">
    <property type="entry name" value="META"/>
    <property type="match status" value="1"/>
</dbReference>
<dbReference type="InterPro" id="IPR038670">
    <property type="entry name" value="HslJ-like_sf"/>
</dbReference>
<dbReference type="OrthoDB" id="4990393at2"/>
<keyword evidence="1" id="KW-0812">Transmembrane</keyword>
<reference evidence="3 4" key="1">
    <citation type="submission" date="2018-10" db="EMBL/GenBank/DDBJ databases">
        <title>Genomic Encyclopedia of Archaeal and Bacterial Type Strains, Phase II (KMG-II): from individual species to whole genera.</title>
        <authorList>
            <person name="Goeker M."/>
        </authorList>
    </citation>
    <scope>NUCLEOTIDE SEQUENCE [LARGE SCALE GENOMIC DNA]</scope>
    <source>
        <strain evidence="3 4">DSM 45657</strain>
    </source>
</reference>
<keyword evidence="4" id="KW-1185">Reference proteome</keyword>
<keyword evidence="1" id="KW-0472">Membrane</keyword>
<protein>
    <submittedName>
        <fullName evidence="3">META domain-containing protein</fullName>
    </submittedName>
</protein>
<accession>A0A421BB22</accession>
<name>A0A421BB22_9PSEU</name>
<keyword evidence="1" id="KW-1133">Transmembrane helix</keyword>
<dbReference type="RefSeq" id="WP_121390157.1">
    <property type="nucleotide sequence ID" value="NZ_RCDD01000001.1"/>
</dbReference>
<organism evidence="3 4">
    <name type="scientific">Actinokineospora cianjurensis</name>
    <dbReference type="NCBI Taxonomy" id="585224"/>
    <lineage>
        <taxon>Bacteria</taxon>
        <taxon>Bacillati</taxon>
        <taxon>Actinomycetota</taxon>
        <taxon>Actinomycetes</taxon>
        <taxon>Pseudonocardiales</taxon>
        <taxon>Pseudonocardiaceae</taxon>
        <taxon>Actinokineospora</taxon>
    </lineage>
</organism>
<evidence type="ECO:0000259" key="2">
    <source>
        <dbReference type="Pfam" id="PF03724"/>
    </source>
</evidence>
<feature type="domain" description="DUF306" evidence="2">
    <location>
        <begin position="100"/>
        <end position="175"/>
    </location>
</feature>
<sequence>MNEAERRLRDAFTEGAAYAPTDDGMLAAVHHRVRRRRTARQVVAAGVAVIALVGGLVFAAGRVRDEVATSAAGAARLPASAGVVGEWEPVSLVGFTGSIDTPRREPPLVRFTDDGHWEASDGCNGSAGRYQADNGVFSATTDGPSTLIGCANVPNTYVLTKATSYTLRGDELVFTMDGPIVLGTYRRVG</sequence>
<comment type="caution">
    <text evidence="3">The sequence shown here is derived from an EMBL/GenBank/DDBJ whole genome shotgun (WGS) entry which is preliminary data.</text>
</comment>
<dbReference type="Proteomes" id="UP000282454">
    <property type="component" value="Unassembled WGS sequence"/>
</dbReference>
<dbReference type="Gene3D" id="2.40.128.270">
    <property type="match status" value="1"/>
</dbReference>
<gene>
    <name evidence="3" type="ORF">CLV68_2061</name>
</gene>
<dbReference type="EMBL" id="RCDD01000001">
    <property type="protein sequence ID" value="RLK61520.1"/>
    <property type="molecule type" value="Genomic_DNA"/>
</dbReference>
<evidence type="ECO:0000313" key="4">
    <source>
        <dbReference type="Proteomes" id="UP000282454"/>
    </source>
</evidence>
<proteinExistence type="predicted"/>
<dbReference type="InterPro" id="IPR005184">
    <property type="entry name" value="DUF306_Meta_HslJ"/>
</dbReference>
<evidence type="ECO:0000313" key="3">
    <source>
        <dbReference type="EMBL" id="RLK61520.1"/>
    </source>
</evidence>
<dbReference type="AlphaFoldDB" id="A0A421BB22"/>
<feature type="transmembrane region" description="Helical" evidence="1">
    <location>
        <begin position="42"/>
        <end position="61"/>
    </location>
</feature>